<dbReference type="GO" id="GO:0043161">
    <property type="term" value="P:proteasome-mediated ubiquitin-dependent protein catabolic process"/>
    <property type="evidence" value="ECO:0007669"/>
    <property type="project" value="TreeGrafter"/>
</dbReference>
<dbReference type="Gene3D" id="1.25.40.570">
    <property type="match status" value="1"/>
</dbReference>
<dbReference type="AlphaFoldDB" id="A0A0L7KQK3"/>
<dbReference type="EMBL" id="JTDY01007243">
    <property type="protein sequence ID" value="KOB65346.1"/>
    <property type="molecule type" value="Genomic_DNA"/>
</dbReference>
<dbReference type="PANTHER" id="PTHR14145:SF1">
    <property type="entry name" value="26S PROTEASOME NON-ATPASE REGULATORY SUBUNIT 6"/>
    <property type="match status" value="1"/>
</dbReference>
<dbReference type="InterPro" id="IPR019585">
    <property type="entry name" value="Rpn7/CSN1"/>
</dbReference>
<accession>A0A0L7KQK3</accession>
<keyword evidence="2" id="KW-0647">Proteasome</keyword>
<dbReference type="InterPro" id="IPR045135">
    <property type="entry name" value="Rpn7_N"/>
</dbReference>
<name>A0A0L7KQK3_OPEBR</name>
<sequence>MELSAEGKTPEYMALAGIKFKLSIPHLKDNQQLKDELLQGIKAGNMAPYYKEVCTDLGWKFDQNLFDVMAKENEDRLSKFKEDDSETPVWQDRRLDAVFALFRISYFHGCNVKEMGKIINKAHELVDKGGDWRSRNKLKAYEAIYCLAVRDYSRAADLFIDCVSTFESYELVDF</sequence>
<feature type="domain" description="26S proteasome regulatory subunit Rpn7 N-terminal" evidence="1">
    <location>
        <begin position="94"/>
        <end position="173"/>
    </location>
</feature>
<dbReference type="Proteomes" id="UP000037510">
    <property type="component" value="Unassembled WGS sequence"/>
</dbReference>
<comment type="caution">
    <text evidence="2">The sequence shown here is derived from an EMBL/GenBank/DDBJ whole genome shotgun (WGS) entry which is preliminary data.</text>
</comment>
<reference evidence="2 3" key="1">
    <citation type="journal article" date="2015" name="Genome Biol. Evol.">
        <title>The genome of winter moth (Operophtera brumata) provides a genomic perspective on sexual dimorphism and phenology.</title>
        <authorList>
            <person name="Derks M.F."/>
            <person name="Smit S."/>
            <person name="Salis L."/>
            <person name="Schijlen E."/>
            <person name="Bossers A."/>
            <person name="Mateman C."/>
            <person name="Pijl A.S."/>
            <person name="de Ridder D."/>
            <person name="Groenen M.A."/>
            <person name="Visser M.E."/>
            <person name="Megens H.J."/>
        </authorList>
    </citation>
    <scope>NUCLEOTIDE SEQUENCE [LARGE SCALE GENOMIC DNA]</scope>
    <source>
        <strain evidence="2">WM2013NL</strain>
        <tissue evidence="2">Head and thorax</tissue>
    </source>
</reference>
<dbReference type="GO" id="GO:0000502">
    <property type="term" value="C:proteasome complex"/>
    <property type="evidence" value="ECO:0007669"/>
    <property type="project" value="UniProtKB-KW"/>
</dbReference>
<protein>
    <submittedName>
        <fullName evidence="2">26S proteasome non-ATPase regulatory subunit rpn7</fullName>
    </submittedName>
</protein>
<dbReference type="Pfam" id="PF10602">
    <property type="entry name" value="RPN7"/>
    <property type="match status" value="1"/>
</dbReference>
<proteinExistence type="predicted"/>
<evidence type="ECO:0000313" key="3">
    <source>
        <dbReference type="Proteomes" id="UP000037510"/>
    </source>
</evidence>
<keyword evidence="3" id="KW-1185">Reference proteome</keyword>
<feature type="non-terminal residue" evidence="2">
    <location>
        <position position="174"/>
    </location>
</feature>
<evidence type="ECO:0000259" key="1">
    <source>
        <dbReference type="Pfam" id="PF10602"/>
    </source>
</evidence>
<gene>
    <name evidence="2" type="ORF">OBRU01_20371</name>
</gene>
<evidence type="ECO:0000313" key="2">
    <source>
        <dbReference type="EMBL" id="KOB65346.1"/>
    </source>
</evidence>
<dbReference type="STRING" id="104452.A0A0L7KQK3"/>
<organism evidence="2 3">
    <name type="scientific">Operophtera brumata</name>
    <name type="common">Winter moth</name>
    <name type="synonym">Phalaena brumata</name>
    <dbReference type="NCBI Taxonomy" id="104452"/>
    <lineage>
        <taxon>Eukaryota</taxon>
        <taxon>Metazoa</taxon>
        <taxon>Ecdysozoa</taxon>
        <taxon>Arthropoda</taxon>
        <taxon>Hexapoda</taxon>
        <taxon>Insecta</taxon>
        <taxon>Pterygota</taxon>
        <taxon>Neoptera</taxon>
        <taxon>Endopterygota</taxon>
        <taxon>Lepidoptera</taxon>
        <taxon>Glossata</taxon>
        <taxon>Ditrysia</taxon>
        <taxon>Geometroidea</taxon>
        <taxon>Geometridae</taxon>
        <taxon>Larentiinae</taxon>
        <taxon>Operophtera</taxon>
    </lineage>
</organism>
<dbReference type="PANTHER" id="PTHR14145">
    <property type="entry name" value="26S PROTESOME SUBUNIT 6"/>
    <property type="match status" value="1"/>
</dbReference>